<evidence type="ECO:0000313" key="5">
    <source>
        <dbReference type="EMBL" id="SPQ99290.1"/>
    </source>
</evidence>
<geneLocation type="mitochondrion" evidence="5"/>
<dbReference type="EMBL" id="OVEO01000011">
    <property type="protein sequence ID" value="SPQ99290.1"/>
    <property type="molecule type" value="Genomic_DNA"/>
</dbReference>
<name>A0A0G4IMM5_PLABS</name>
<dbReference type="AlphaFoldDB" id="A0A0G4IMM5"/>
<keyword evidence="2" id="KW-0472">Membrane</keyword>
<dbReference type="PROSITE" id="PS51257">
    <property type="entry name" value="PROKAR_LIPOPROTEIN"/>
    <property type="match status" value="1"/>
</dbReference>
<protein>
    <submittedName>
        <fullName evidence="4">Uncharacterized protein</fullName>
    </submittedName>
</protein>
<reference evidence="4 6" key="1">
    <citation type="submission" date="2015-02" db="EMBL/GenBank/DDBJ databases">
        <authorList>
            <person name="Chooi Y.-H."/>
        </authorList>
    </citation>
    <scope>NUCLEOTIDE SEQUENCE [LARGE SCALE GENOMIC DNA]</scope>
    <source>
        <strain evidence="4">E3</strain>
    </source>
</reference>
<feature type="transmembrane region" description="Helical" evidence="2">
    <location>
        <begin position="192"/>
        <end position="213"/>
    </location>
</feature>
<accession>A0A0G4IMM5</accession>
<feature type="transmembrane region" description="Helical" evidence="2">
    <location>
        <begin position="141"/>
        <end position="159"/>
    </location>
</feature>
<sequence>MPRDRRRHVTAIVLVVLAVASCVAMHSDDALVDDNAMSVLSRNYIDTGGATVEFPSDRRSGQPSLAGTGQPSLGRQLADSVGPSPASSSSATALWLPRMAAVWPQAKRVCTILAPIPVVAADVAAELGLRKPARRRVSRRTMNFGALLTASTAVIAYLSSRRYKGRFPSRIRGPTLPPQASRDLPSGNPYRLPVIIAVLFSCVISSIILAFTVRWMTSFRRIATVPREPMALTIIHAG</sequence>
<evidence type="ECO:0000313" key="7">
    <source>
        <dbReference type="Proteomes" id="UP000290189"/>
    </source>
</evidence>
<dbReference type="Proteomes" id="UP000039324">
    <property type="component" value="Unassembled WGS sequence"/>
</dbReference>
<evidence type="ECO:0000256" key="2">
    <source>
        <dbReference type="SAM" id="Phobius"/>
    </source>
</evidence>
<proteinExistence type="predicted"/>
<gene>
    <name evidence="4" type="ORF">PBRA_005023</name>
    <name evidence="5" type="ORF">PLBR_LOCUS6505</name>
</gene>
<keyword evidence="3" id="KW-0732">Signal</keyword>
<evidence type="ECO:0000313" key="6">
    <source>
        <dbReference type="Proteomes" id="UP000039324"/>
    </source>
</evidence>
<evidence type="ECO:0000313" key="4">
    <source>
        <dbReference type="EMBL" id="CEO96352.1"/>
    </source>
</evidence>
<keyword evidence="6" id="KW-1185">Reference proteome</keyword>
<keyword evidence="2" id="KW-1133">Transmembrane helix</keyword>
<organism evidence="4 6">
    <name type="scientific">Plasmodiophora brassicae</name>
    <name type="common">Clubroot disease agent</name>
    <dbReference type="NCBI Taxonomy" id="37360"/>
    <lineage>
        <taxon>Eukaryota</taxon>
        <taxon>Sar</taxon>
        <taxon>Rhizaria</taxon>
        <taxon>Endomyxa</taxon>
        <taxon>Phytomyxea</taxon>
        <taxon>Plasmodiophorida</taxon>
        <taxon>Plasmodiophoridae</taxon>
        <taxon>Plasmodiophora</taxon>
    </lineage>
</organism>
<evidence type="ECO:0000256" key="1">
    <source>
        <dbReference type="SAM" id="MobiDB-lite"/>
    </source>
</evidence>
<feature type="compositionally biased region" description="Polar residues" evidence="1">
    <location>
        <begin position="61"/>
        <end position="73"/>
    </location>
</feature>
<keyword evidence="2" id="KW-0812">Transmembrane</keyword>
<feature type="chain" id="PRO_5035991172" evidence="3">
    <location>
        <begin position="25"/>
        <end position="238"/>
    </location>
</feature>
<keyword evidence="5" id="KW-0496">Mitochondrion</keyword>
<dbReference type="EMBL" id="CDSF01000057">
    <property type="protein sequence ID" value="CEO96352.1"/>
    <property type="molecule type" value="Genomic_DNA"/>
</dbReference>
<feature type="signal peptide" evidence="3">
    <location>
        <begin position="1"/>
        <end position="24"/>
    </location>
</feature>
<feature type="region of interest" description="Disordered" evidence="1">
    <location>
        <begin position="52"/>
        <end position="85"/>
    </location>
</feature>
<evidence type="ECO:0000256" key="3">
    <source>
        <dbReference type="SAM" id="SignalP"/>
    </source>
</evidence>
<reference evidence="5 7" key="2">
    <citation type="submission" date="2018-03" db="EMBL/GenBank/DDBJ databases">
        <authorList>
            <person name="Fogelqvist J."/>
        </authorList>
    </citation>
    <scope>NUCLEOTIDE SEQUENCE [LARGE SCALE GENOMIC DNA]</scope>
</reference>
<dbReference type="Proteomes" id="UP000290189">
    <property type="component" value="Unassembled WGS sequence"/>
</dbReference>